<dbReference type="EMBL" id="RIBZ01000327">
    <property type="protein sequence ID" value="RNG17809.1"/>
    <property type="molecule type" value="Genomic_DNA"/>
</dbReference>
<dbReference type="Proteomes" id="UP000275401">
    <property type="component" value="Unassembled WGS sequence"/>
</dbReference>
<keyword evidence="4" id="KW-1185">Reference proteome</keyword>
<evidence type="ECO:0000256" key="1">
    <source>
        <dbReference type="SAM" id="MobiDB-lite"/>
    </source>
</evidence>
<name>A0A3M8VLY1_9ACTN</name>
<sequence length="289" mass="28971">MRPAGSRTSRTTGRRGTAIASSAAALCLGALLSGCAGGGEGHVATGAAGPGDGRAPTKAVPPEGGVDLVPLDQDDDPGARGRTDGRRGPGGTPGTAGTDASGASPTAGSTTGSGTGTDTPAPSASSHPPATGSPDADDRGGDSDPGDGRTNDEPAPSPPSGTTSPSPSTPGKPAALKVGDPERTATDERWCEKVSVEFRNTGGLPVVSGTVTLSTHVIDALGLDWATLESKRKLPAPIGAGQKRTRSWKVCVDAWRVPLGMHIETRDVSVDWKPWKPPKPRESGTPEVS</sequence>
<keyword evidence="2" id="KW-0732">Signal</keyword>
<feature type="compositionally biased region" description="Basic and acidic residues" evidence="1">
    <location>
        <begin position="77"/>
        <end position="87"/>
    </location>
</feature>
<feature type="chain" id="PRO_5038990427" description="Lipoprotein" evidence="2">
    <location>
        <begin position="39"/>
        <end position="289"/>
    </location>
</feature>
<feature type="compositionally biased region" description="Low complexity" evidence="1">
    <location>
        <begin position="160"/>
        <end position="175"/>
    </location>
</feature>
<proteinExistence type="predicted"/>
<reference evidence="3 4" key="1">
    <citation type="submission" date="2018-11" db="EMBL/GenBank/DDBJ databases">
        <title>The Potential of Streptomyces as Biocontrol Agents against the Tomato grey mould, Botrytis cinerea (Gray mold) Frontiers in Microbiology.</title>
        <authorList>
            <person name="Li D."/>
        </authorList>
    </citation>
    <scope>NUCLEOTIDE SEQUENCE [LARGE SCALE GENOMIC DNA]</scope>
    <source>
        <strain evidence="3 4">NEAU-LD23</strain>
    </source>
</reference>
<dbReference type="RefSeq" id="WP_123104614.1">
    <property type="nucleotide sequence ID" value="NZ_RIBZ01000327.1"/>
</dbReference>
<dbReference type="PROSITE" id="PS51257">
    <property type="entry name" value="PROKAR_LIPOPROTEIN"/>
    <property type="match status" value="1"/>
</dbReference>
<accession>A0A3M8VLY1</accession>
<feature type="region of interest" description="Disordered" evidence="1">
    <location>
        <begin position="37"/>
        <end position="186"/>
    </location>
</feature>
<feature type="signal peptide" evidence="2">
    <location>
        <begin position="1"/>
        <end position="38"/>
    </location>
</feature>
<evidence type="ECO:0000313" key="3">
    <source>
        <dbReference type="EMBL" id="RNG17809.1"/>
    </source>
</evidence>
<evidence type="ECO:0000256" key="2">
    <source>
        <dbReference type="SAM" id="SignalP"/>
    </source>
</evidence>
<gene>
    <name evidence="3" type="ORF">EEJ42_29225</name>
</gene>
<evidence type="ECO:0008006" key="5">
    <source>
        <dbReference type="Google" id="ProtNLM"/>
    </source>
</evidence>
<dbReference type="AlphaFoldDB" id="A0A3M8VLY1"/>
<protein>
    <recommendedName>
        <fullName evidence="5">Lipoprotein</fullName>
    </recommendedName>
</protein>
<evidence type="ECO:0000313" key="4">
    <source>
        <dbReference type="Proteomes" id="UP000275401"/>
    </source>
</evidence>
<organism evidence="3 4">
    <name type="scientific">Streptomyces botrytidirepellens</name>
    <dbReference type="NCBI Taxonomy" id="2486417"/>
    <lineage>
        <taxon>Bacteria</taxon>
        <taxon>Bacillati</taxon>
        <taxon>Actinomycetota</taxon>
        <taxon>Actinomycetes</taxon>
        <taxon>Kitasatosporales</taxon>
        <taxon>Streptomycetaceae</taxon>
        <taxon>Streptomyces</taxon>
    </lineage>
</organism>
<comment type="caution">
    <text evidence="3">The sequence shown here is derived from an EMBL/GenBank/DDBJ whole genome shotgun (WGS) entry which is preliminary data.</text>
</comment>
<feature type="compositionally biased region" description="Basic and acidic residues" evidence="1">
    <location>
        <begin position="136"/>
        <end position="152"/>
    </location>
</feature>
<feature type="compositionally biased region" description="Low complexity" evidence="1">
    <location>
        <begin position="95"/>
        <end position="134"/>
    </location>
</feature>